<evidence type="ECO:0000313" key="2">
    <source>
        <dbReference type="EMBL" id="PBK88637.1"/>
    </source>
</evidence>
<keyword evidence="3" id="KW-1185">Reference proteome</keyword>
<proteinExistence type="predicted"/>
<evidence type="ECO:0000313" key="3">
    <source>
        <dbReference type="Proteomes" id="UP000217790"/>
    </source>
</evidence>
<accession>A0A2H3DHT6</accession>
<protein>
    <submittedName>
        <fullName evidence="2">Uncharacterized protein</fullName>
    </submittedName>
</protein>
<feature type="region of interest" description="Disordered" evidence="1">
    <location>
        <begin position="88"/>
        <end position="116"/>
    </location>
</feature>
<organism evidence="2 3">
    <name type="scientific">Armillaria gallica</name>
    <name type="common">Bulbous honey fungus</name>
    <name type="synonym">Armillaria bulbosa</name>
    <dbReference type="NCBI Taxonomy" id="47427"/>
    <lineage>
        <taxon>Eukaryota</taxon>
        <taxon>Fungi</taxon>
        <taxon>Dikarya</taxon>
        <taxon>Basidiomycota</taxon>
        <taxon>Agaricomycotina</taxon>
        <taxon>Agaricomycetes</taxon>
        <taxon>Agaricomycetidae</taxon>
        <taxon>Agaricales</taxon>
        <taxon>Marasmiineae</taxon>
        <taxon>Physalacriaceae</taxon>
        <taxon>Armillaria</taxon>
    </lineage>
</organism>
<sequence length="160" mass="17290">MLILKQAEEDGIMAIINSFLERYATMHALVYHLFTNYPSLPFPYTQTRGEVSALVTALLIPVTNIGNTIHLQVAAPITAPLIPATNTSNAIFPPPPSSTNSTRPSSPDPGCMAPPASPNTVEAFLKEVGKETKRRLAADLDFWLDGGNDNLVLPVPEPVR</sequence>
<feature type="compositionally biased region" description="Low complexity" evidence="1">
    <location>
        <begin position="98"/>
        <end position="109"/>
    </location>
</feature>
<dbReference type="InParanoid" id="A0A2H3DHT6"/>
<name>A0A2H3DHT6_ARMGA</name>
<gene>
    <name evidence="2" type="ORF">ARMGADRAFT_1084591</name>
</gene>
<dbReference type="EMBL" id="KZ293672">
    <property type="protein sequence ID" value="PBK88637.1"/>
    <property type="molecule type" value="Genomic_DNA"/>
</dbReference>
<reference evidence="3" key="1">
    <citation type="journal article" date="2017" name="Nat. Ecol. Evol.">
        <title>Genome expansion and lineage-specific genetic innovations in the forest pathogenic fungi Armillaria.</title>
        <authorList>
            <person name="Sipos G."/>
            <person name="Prasanna A.N."/>
            <person name="Walter M.C."/>
            <person name="O'Connor E."/>
            <person name="Balint B."/>
            <person name="Krizsan K."/>
            <person name="Kiss B."/>
            <person name="Hess J."/>
            <person name="Varga T."/>
            <person name="Slot J."/>
            <person name="Riley R."/>
            <person name="Boka B."/>
            <person name="Rigling D."/>
            <person name="Barry K."/>
            <person name="Lee J."/>
            <person name="Mihaltcheva S."/>
            <person name="LaButti K."/>
            <person name="Lipzen A."/>
            <person name="Waldron R."/>
            <person name="Moloney N.M."/>
            <person name="Sperisen C."/>
            <person name="Kredics L."/>
            <person name="Vagvoelgyi C."/>
            <person name="Patrignani A."/>
            <person name="Fitzpatrick D."/>
            <person name="Nagy I."/>
            <person name="Doyle S."/>
            <person name="Anderson J.B."/>
            <person name="Grigoriev I.V."/>
            <person name="Gueldener U."/>
            <person name="Muensterkoetter M."/>
            <person name="Nagy L.G."/>
        </authorList>
    </citation>
    <scope>NUCLEOTIDE SEQUENCE [LARGE SCALE GENOMIC DNA]</scope>
    <source>
        <strain evidence="3">Ar21-2</strain>
    </source>
</reference>
<dbReference type="Proteomes" id="UP000217790">
    <property type="component" value="Unassembled WGS sequence"/>
</dbReference>
<dbReference type="AlphaFoldDB" id="A0A2H3DHT6"/>
<evidence type="ECO:0000256" key="1">
    <source>
        <dbReference type="SAM" id="MobiDB-lite"/>
    </source>
</evidence>